<evidence type="ECO:0008006" key="3">
    <source>
        <dbReference type="Google" id="ProtNLM"/>
    </source>
</evidence>
<name>A0A3P6RUL4_DIBLA</name>
<reference evidence="1 2" key="1">
    <citation type="submission" date="2018-11" db="EMBL/GenBank/DDBJ databases">
        <authorList>
            <consortium name="Pathogen Informatics"/>
        </authorList>
    </citation>
    <scope>NUCLEOTIDE SEQUENCE [LARGE SCALE GENOMIC DNA]</scope>
</reference>
<dbReference type="Gene3D" id="3.60.10.10">
    <property type="entry name" value="Endonuclease/exonuclease/phosphatase"/>
    <property type="match status" value="1"/>
</dbReference>
<protein>
    <recommendedName>
        <fullName evidence="3">Endonuclease/exonuclease/phosphatase domain-containing protein</fullName>
    </recommendedName>
</protein>
<sequence>MPPALSVCHANVQVFDMATPPGLKLLQFNANGLLGKLDQLLAFMRSHNIAVAAIQAMKWSDSIELPLLGADPMEVLAISLDISPAPLTIVNVYIPPTFSCPPGFTASIAPCLPSEDSLVLALDDELEQVPFAVLNGNSQTRLSTNGASSSFDVSLASLSLVASTMWSTEISLVSDHLPILLELATADDRIKAPSRHFINFKRADWTAFTAEYEAEIDGLPPPTRRSEPFVDFFWQQQVTTSRTAAFFYFVLTIRLKRERHDIRARDANDPHIVGLNGLITKTINDGKRRCCHELIADCSFRGNSAVTWKMSMQPDQAPG</sequence>
<dbReference type="EMBL" id="UYRU01010479">
    <property type="protein sequence ID" value="VDK45628.1"/>
    <property type="molecule type" value="Genomic_DNA"/>
</dbReference>
<evidence type="ECO:0000313" key="1">
    <source>
        <dbReference type="EMBL" id="VDK45628.1"/>
    </source>
</evidence>
<evidence type="ECO:0000313" key="2">
    <source>
        <dbReference type="Proteomes" id="UP000281553"/>
    </source>
</evidence>
<organism evidence="1 2">
    <name type="scientific">Dibothriocephalus latus</name>
    <name type="common">Fish tapeworm</name>
    <name type="synonym">Diphyllobothrium latum</name>
    <dbReference type="NCBI Taxonomy" id="60516"/>
    <lineage>
        <taxon>Eukaryota</taxon>
        <taxon>Metazoa</taxon>
        <taxon>Spiralia</taxon>
        <taxon>Lophotrochozoa</taxon>
        <taxon>Platyhelminthes</taxon>
        <taxon>Cestoda</taxon>
        <taxon>Eucestoda</taxon>
        <taxon>Diphyllobothriidea</taxon>
        <taxon>Diphyllobothriidae</taxon>
        <taxon>Dibothriocephalus</taxon>
    </lineage>
</organism>
<proteinExistence type="predicted"/>
<gene>
    <name evidence="1" type="ORF">DILT_LOCUS1505</name>
</gene>
<dbReference type="SUPFAM" id="SSF56219">
    <property type="entry name" value="DNase I-like"/>
    <property type="match status" value="1"/>
</dbReference>
<dbReference type="AlphaFoldDB" id="A0A3P6RUL4"/>
<dbReference type="OrthoDB" id="6372692at2759"/>
<keyword evidence="2" id="KW-1185">Reference proteome</keyword>
<accession>A0A3P6RUL4</accession>
<dbReference type="InterPro" id="IPR036691">
    <property type="entry name" value="Endo/exonu/phosph_ase_sf"/>
</dbReference>
<dbReference type="Proteomes" id="UP000281553">
    <property type="component" value="Unassembled WGS sequence"/>
</dbReference>